<proteinExistence type="predicted"/>
<reference evidence="4 5" key="1">
    <citation type="submission" date="2021-07" db="EMBL/GenBank/DDBJ databases">
        <title>The Aristolochia fimbriata genome: insights into angiosperm evolution, floral development and chemical biosynthesis.</title>
        <authorList>
            <person name="Jiao Y."/>
        </authorList>
    </citation>
    <scope>NUCLEOTIDE SEQUENCE [LARGE SCALE GENOMIC DNA]</scope>
    <source>
        <strain evidence="4">IBCAS-2021</strain>
        <tissue evidence="4">Leaf</tissue>
    </source>
</reference>
<dbReference type="NCBIfam" id="TIGR00756">
    <property type="entry name" value="PPR"/>
    <property type="match status" value="6"/>
</dbReference>
<evidence type="ECO:0000313" key="4">
    <source>
        <dbReference type="EMBL" id="KAG9459929.1"/>
    </source>
</evidence>
<dbReference type="Pfam" id="PF01535">
    <property type="entry name" value="PPR"/>
    <property type="match status" value="1"/>
</dbReference>
<dbReference type="InterPro" id="IPR011990">
    <property type="entry name" value="TPR-like_helical_dom_sf"/>
</dbReference>
<comment type="caution">
    <text evidence="4">The sequence shown here is derived from an EMBL/GenBank/DDBJ whole genome shotgun (WGS) entry which is preliminary data.</text>
</comment>
<feature type="region of interest" description="Disordered" evidence="3">
    <location>
        <begin position="42"/>
        <end position="136"/>
    </location>
</feature>
<dbReference type="Gene3D" id="1.25.40.10">
    <property type="entry name" value="Tetratricopeptide repeat domain"/>
    <property type="match status" value="3"/>
</dbReference>
<dbReference type="EMBL" id="JAINDJ010000002">
    <property type="protein sequence ID" value="KAG9459929.1"/>
    <property type="molecule type" value="Genomic_DNA"/>
</dbReference>
<feature type="repeat" description="PPR" evidence="2">
    <location>
        <begin position="254"/>
        <end position="288"/>
    </location>
</feature>
<keyword evidence="1" id="KW-0677">Repeat</keyword>
<evidence type="ECO:0000313" key="5">
    <source>
        <dbReference type="Proteomes" id="UP000825729"/>
    </source>
</evidence>
<feature type="repeat" description="PPR" evidence="2">
    <location>
        <begin position="183"/>
        <end position="217"/>
    </location>
</feature>
<evidence type="ECO:0000256" key="1">
    <source>
        <dbReference type="ARBA" id="ARBA00022737"/>
    </source>
</evidence>
<keyword evidence="5" id="KW-1185">Reference proteome</keyword>
<sequence length="538" mass="61056">MAQASSLAALGSLLSFFTETHTQKRRQGLAYIRREFWCAHVKRTGSPPHPSSSRGAVAPSRERRSPSQFRSSRGAVAPSLERRSPSQFRSSRGAVAPSREQRSPLKKRHWKEGEFPGVSESSVPRPPKSPIKNIKKKIDDRAAAKGWVPTVTETLTDKIEKKQWEAALEVFEMLKEQPFYHPKEGTYMKLLVLLGRSGQPHRAHQLFNTMVEEELEPTLELYTALLGAYCRNNLLDDAFAILNQMKTLPQCQPDVQTYSILIKACVDATRFDLVETLYQEMSERLITPNTVTQNTVLSGYGRAGKFDEMEKVLSDMLESETCKPDVWTMNTILSLFGNKGQLDMMEKWYEKFRGIGIEPETRTFNILIGAYGKKKMYDKMTAVLEYMRKLQFPWTTSTYNNVIEAFAVVGDAKNMEYAFEQMRAEGMRADTKTFCCLINGYSNAKMFHKVVGSVQMAEKFEIPANAALYNAVISACANAEDLLEMERVYGRMKDRHIIPNSDTFSIMIEAYSKEGMNDKIYDLEQERDNMVSASLLGG</sequence>
<dbReference type="Pfam" id="PF13041">
    <property type="entry name" value="PPR_2"/>
    <property type="match status" value="3"/>
</dbReference>
<feature type="repeat" description="PPR" evidence="2">
    <location>
        <begin position="395"/>
        <end position="429"/>
    </location>
</feature>
<organism evidence="4 5">
    <name type="scientific">Aristolochia fimbriata</name>
    <name type="common">White veined hardy Dutchman's pipe vine</name>
    <dbReference type="NCBI Taxonomy" id="158543"/>
    <lineage>
        <taxon>Eukaryota</taxon>
        <taxon>Viridiplantae</taxon>
        <taxon>Streptophyta</taxon>
        <taxon>Embryophyta</taxon>
        <taxon>Tracheophyta</taxon>
        <taxon>Spermatophyta</taxon>
        <taxon>Magnoliopsida</taxon>
        <taxon>Magnoliidae</taxon>
        <taxon>Piperales</taxon>
        <taxon>Aristolochiaceae</taxon>
        <taxon>Aristolochia</taxon>
    </lineage>
</organism>
<evidence type="ECO:0000256" key="2">
    <source>
        <dbReference type="PROSITE-ProRule" id="PRU00708"/>
    </source>
</evidence>
<dbReference type="Pfam" id="PF13812">
    <property type="entry name" value="PPR_3"/>
    <property type="match status" value="1"/>
</dbReference>
<evidence type="ECO:0000256" key="3">
    <source>
        <dbReference type="SAM" id="MobiDB-lite"/>
    </source>
</evidence>
<feature type="repeat" description="PPR" evidence="2">
    <location>
        <begin position="218"/>
        <end position="248"/>
    </location>
</feature>
<dbReference type="AlphaFoldDB" id="A0AAV7FFX6"/>
<feature type="repeat" description="PPR" evidence="2">
    <location>
        <begin position="465"/>
        <end position="499"/>
    </location>
</feature>
<dbReference type="PANTHER" id="PTHR46862">
    <property type="entry name" value="OS07G0661900 PROTEIN"/>
    <property type="match status" value="1"/>
</dbReference>
<dbReference type="Proteomes" id="UP000825729">
    <property type="component" value="Unassembled WGS sequence"/>
</dbReference>
<dbReference type="PANTHER" id="PTHR46862:SF3">
    <property type="entry name" value="OS07G0661900 PROTEIN"/>
    <property type="match status" value="1"/>
</dbReference>
<gene>
    <name evidence="4" type="ORF">H6P81_004437</name>
</gene>
<feature type="repeat" description="PPR" evidence="2">
    <location>
        <begin position="360"/>
        <end position="394"/>
    </location>
</feature>
<evidence type="ECO:0008006" key="6">
    <source>
        <dbReference type="Google" id="ProtNLM"/>
    </source>
</evidence>
<name>A0AAV7FFX6_ARIFI</name>
<dbReference type="PROSITE" id="PS51375">
    <property type="entry name" value="PPR"/>
    <property type="match status" value="8"/>
</dbReference>
<protein>
    <recommendedName>
        <fullName evidence="6">Pentatricopeptide repeat-containing protein</fullName>
    </recommendedName>
</protein>
<dbReference type="InterPro" id="IPR002885">
    <property type="entry name" value="PPR_rpt"/>
</dbReference>
<feature type="repeat" description="PPR" evidence="2">
    <location>
        <begin position="325"/>
        <end position="359"/>
    </location>
</feature>
<feature type="repeat" description="PPR" evidence="2">
    <location>
        <begin position="289"/>
        <end position="324"/>
    </location>
</feature>
<accession>A0AAV7FFX6</accession>